<evidence type="ECO:0000259" key="4">
    <source>
        <dbReference type="PROSITE" id="PS50835"/>
    </source>
</evidence>
<dbReference type="Pfam" id="PF00047">
    <property type="entry name" value="ig"/>
    <property type="match status" value="1"/>
</dbReference>
<dbReference type="InterPro" id="IPR007110">
    <property type="entry name" value="Ig-like_dom"/>
</dbReference>
<dbReference type="InterPro" id="IPR036179">
    <property type="entry name" value="Ig-like_dom_sf"/>
</dbReference>
<dbReference type="SMART" id="SM00407">
    <property type="entry name" value="IGc1"/>
    <property type="match status" value="3"/>
</dbReference>
<dbReference type="PANTHER" id="PTHR23411">
    <property type="entry name" value="TAPASIN"/>
    <property type="match status" value="1"/>
</dbReference>
<feature type="domain" description="Ig-like" evidence="4">
    <location>
        <begin position="39"/>
        <end position="141"/>
    </location>
</feature>
<proteinExistence type="predicted"/>
<accession>A0ABQ0FF05</accession>
<evidence type="ECO:0000313" key="6">
    <source>
        <dbReference type="Proteomes" id="UP001623349"/>
    </source>
</evidence>
<comment type="caution">
    <text evidence="5">The sequence shown here is derived from an EMBL/GenBank/DDBJ whole genome shotgun (WGS) entry which is preliminary data.</text>
</comment>
<organism evidence="5 6">
    <name type="scientific">Apodemus speciosus</name>
    <name type="common">Large Japanese field mouse</name>
    <dbReference type="NCBI Taxonomy" id="105296"/>
    <lineage>
        <taxon>Eukaryota</taxon>
        <taxon>Metazoa</taxon>
        <taxon>Chordata</taxon>
        <taxon>Craniata</taxon>
        <taxon>Vertebrata</taxon>
        <taxon>Euteleostomi</taxon>
        <taxon>Mammalia</taxon>
        <taxon>Eutheria</taxon>
        <taxon>Euarchontoglires</taxon>
        <taxon>Glires</taxon>
        <taxon>Rodentia</taxon>
        <taxon>Myomorpha</taxon>
        <taxon>Muroidea</taxon>
        <taxon>Muridae</taxon>
        <taxon>Murinae</taxon>
        <taxon>Apodemus</taxon>
    </lineage>
</organism>
<sequence>MFTKTQCARSPAGGIRLDPWEERPAGHAQNLYSQDCWSPPTAESPRNPTLYPLSLPSSLSSDPVIIGCLIHDYFPSAPVNVTWGKSGSGITTLNFPPAQTSAGRYIMSSRLTLPANECPADSSVKCSVQLDSNPVQEVDVNCVGSTCPPPCPPITCTPSLSLQRPALEDLLLGSDASLTCTLSGLKSPEEAVFTWQPNTGKDAVQKAVQDSCGCYSVSSVLPGCAERWNSGATFTCTVTHPESNEPLTGTIAKITENTFPPQVHLFPPPSEELALNELVSLTCLVRGFYPEDVLIRWQHGNEELPPKSYLVSEPLKEPGDGDTTFLVTSVLRVSAETWKQGDQYSCTVGHQALPMNFSQKTIDRMSGKPTNVNVSVIMSEGDGICY</sequence>
<evidence type="ECO:0000256" key="2">
    <source>
        <dbReference type="ARBA" id="ARBA00023319"/>
    </source>
</evidence>
<keyword evidence="6" id="KW-1185">Reference proteome</keyword>
<dbReference type="SUPFAM" id="SSF48726">
    <property type="entry name" value="Immunoglobulin"/>
    <property type="match status" value="3"/>
</dbReference>
<keyword evidence="2" id="KW-0393">Immunoglobulin domain</keyword>
<dbReference type="Gene3D" id="2.60.40.10">
    <property type="entry name" value="Immunoglobulins"/>
    <property type="match status" value="3"/>
</dbReference>
<protein>
    <submittedName>
        <fullName evidence="5">Ig alpha chain C region</fullName>
    </submittedName>
</protein>
<feature type="domain" description="Ig-like" evidence="4">
    <location>
        <begin position="158"/>
        <end position="252"/>
    </location>
</feature>
<dbReference type="InterPro" id="IPR003006">
    <property type="entry name" value="Ig/MHC_CS"/>
</dbReference>
<dbReference type="PROSITE" id="PS00290">
    <property type="entry name" value="IG_MHC"/>
    <property type="match status" value="2"/>
</dbReference>
<dbReference type="InterPro" id="IPR013783">
    <property type="entry name" value="Ig-like_fold"/>
</dbReference>
<feature type="region of interest" description="Disordered" evidence="3">
    <location>
        <begin position="1"/>
        <end position="20"/>
    </location>
</feature>
<dbReference type="InterPro" id="IPR003599">
    <property type="entry name" value="Ig_sub"/>
</dbReference>
<dbReference type="CDD" id="cd04986">
    <property type="entry name" value="IgC1_CH2_IgA"/>
    <property type="match status" value="1"/>
</dbReference>
<gene>
    <name evidence="5" type="ORF">APTSU1_001309300</name>
</gene>
<dbReference type="Pfam" id="PF07654">
    <property type="entry name" value="C1-set"/>
    <property type="match status" value="2"/>
</dbReference>
<dbReference type="Proteomes" id="UP001623349">
    <property type="component" value="Unassembled WGS sequence"/>
</dbReference>
<evidence type="ECO:0000256" key="1">
    <source>
        <dbReference type="ARBA" id="ARBA00022729"/>
    </source>
</evidence>
<evidence type="ECO:0000256" key="3">
    <source>
        <dbReference type="SAM" id="MobiDB-lite"/>
    </source>
</evidence>
<keyword evidence="1" id="KW-0732">Signal</keyword>
<dbReference type="SMART" id="SM00409">
    <property type="entry name" value="IG"/>
    <property type="match status" value="2"/>
</dbReference>
<feature type="domain" description="Ig-like" evidence="4">
    <location>
        <begin position="261"/>
        <end position="363"/>
    </location>
</feature>
<reference evidence="5 6" key="1">
    <citation type="submission" date="2024-08" db="EMBL/GenBank/DDBJ databases">
        <title>The draft genome of Apodemus speciosus.</title>
        <authorList>
            <person name="Nabeshima K."/>
            <person name="Suzuki S."/>
            <person name="Onuma M."/>
        </authorList>
    </citation>
    <scope>NUCLEOTIDE SEQUENCE [LARGE SCALE GENOMIC DNA]</scope>
    <source>
        <strain evidence="5">IB14-021</strain>
    </source>
</reference>
<dbReference type="InterPro" id="IPR013151">
    <property type="entry name" value="Immunoglobulin_dom"/>
</dbReference>
<name>A0ABQ0FF05_APOSI</name>
<dbReference type="EMBL" id="BAAFST010000012">
    <property type="protein sequence ID" value="GAB1297857.1"/>
    <property type="molecule type" value="Genomic_DNA"/>
</dbReference>
<evidence type="ECO:0000313" key="5">
    <source>
        <dbReference type="EMBL" id="GAB1297857.1"/>
    </source>
</evidence>
<dbReference type="InterPro" id="IPR003597">
    <property type="entry name" value="Ig_C1-set"/>
</dbReference>
<dbReference type="CDD" id="cd05768">
    <property type="entry name" value="IgC1_CH3_IgAGD_CH4_IgAEM"/>
    <property type="match status" value="1"/>
</dbReference>
<dbReference type="InterPro" id="IPR050380">
    <property type="entry name" value="Immune_Resp_Modulators"/>
</dbReference>
<dbReference type="PROSITE" id="PS50835">
    <property type="entry name" value="IG_LIKE"/>
    <property type="match status" value="3"/>
</dbReference>